<dbReference type="Proteomes" id="UP000515204">
    <property type="component" value="Unplaced"/>
</dbReference>
<reference evidence="2" key="1">
    <citation type="submission" date="2025-08" db="UniProtKB">
        <authorList>
            <consortium name="RefSeq"/>
        </authorList>
    </citation>
    <scope>IDENTIFICATION</scope>
</reference>
<proteinExistence type="predicted"/>
<evidence type="ECO:0000313" key="2">
    <source>
        <dbReference type="RefSeq" id="XP_014480701.1"/>
    </source>
</evidence>
<dbReference type="GO" id="GO:0005856">
    <property type="term" value="C:cytoskeleton"/>
    <property type="evidence" value="ECO:0007669"/>
    <property type="project" value="TreeGrafter"/>
</dbReference>
<dbReference type="GeneID" id="106747576"/>
<accession>A0A6P3XQP5</accession>
<organism evidence="1 2">
    <name type="scientific">Dinoponera quadriceps</name>
    <name type="common">South American ant</name>
    <dbReference type="NCBI Taxonomy" id="609295"/>
    <lineage>
        <taxon>Eukaryota</taxon>
        <taxon>Metazoa</taxon>
        <taxon>Ecdysozoa</taxon>
        <taxon>Arthropoda</taxon>
        <taxon>Hexapoda</taxon>
        <taxon>Insecta</taxon>
        <taxon>Pterygota</taxon>
        <taxon>Neoptera</taxon>
        <taxon>Endopterygota</taxon>
        <taxon>Hymenoptera</taxon>
        <taxon>Apocrita</taxon>
        <taxon>Aculeata</taxon>
        <taxon>Formicoidea</taxon>
        <taxon>Formicidae</taxon>
        <taxon>Ponerinae</taxon>
        <taxon>Ponerini</taxon>
        <taxon>Dinoponera</taxon>
    </lineage>
</organism>
<dbReference type="KEGG" id="dqu:106747576"/>
<dbReference type="OrthoDB" id="440566at2759"/>
<gene>
    <name evidence="2" type="primary">LOC106747576</name>
</gene>
<dbReference type="PANTHER" id="PTHR21580">
    <property type="entry name" value="SHIPPO-1-RELATED"/>
    <property type="match status" value="1"/>
</dbReference>
<dbReference type="AlphaFoldDB" id="A0A6P3XQP5"/>
<dbReference type="InterPro" id="IPR051291">
    <property type="entry name" value="CIMAP"/>
</dbReference>
<dbReference type="InterPro" id="IPR010736">
    <property type="entry name" value="SHIPPO-rpt"/>
</dbReference>
<keyword evidence="1" id="KW-1185">Reference proteome</keyword>
<protein>
    <submittedName>
        <fullName evidence="2">Outer dense fiber protein 3-like</fullName>
    </submittedName>
</protein>
<dbReference type="Pfam" id="PF07004">
    <property type="entry name" value="SHIPPO-rpt"/>
    <property type="match status" value="4"/>
</dbReference>
<sequence>MERRETKTLSCKVKGPGPVYKLPTLVGYTDHDPSRHRNPAYTIRPKTGLKPLLIGPGPRYNVSKLTKSGQDNPPAYSIKGREALGLRHLGPGPGTYSPEKCPLINHNRRAPAYSIKSRHEAVLSDGVPSPNSYSLPTCIGPKVPDKPAQGAFSITGHHEMREIVRGPGPAAYAKLDYNLVKHRDPAYSLKGRHFLSEKYRSPAPTFYPLYDTQKRAPMYSFGIKHSECAGLPIIQQDEDD</sequence>
<dbReference type="RefSeq" id="XP_014480701.1">
    <property type="nucleotide sequence ID" value="XM_014625215.1"/>
</dbReference>
<evidence type="ECO:0000313" key="1">
    <source>
        <dbReference type="Proteomes" id="UP000515204"/>
    </source>
</evidence>
<dbReference type="PANTHER" id="PTHR21580:SF28">
    <property type="entry name" value="BOREALIN N-TERMINAL DOMAIN-CONTAINING PROTEIN-RELATED"/>
    <property type="match status" value="1"/>
</dbReference>
<name>A0A6P3XQP5_DINQU</name>